<proteinExistence type="predicted"/>
<dbReference type="PROSITE" id="PS51751">
    <property type="entry name" value="EXPERA"/>
    <property type="match status" value="1"/>
</dbReference>
<dbReference type="InterPro" id="IPR051987">
    <property type="entry name" value="Sigma-2_receptor-like"/>
</dbReference>
<dbReference type="Proteomes" id="UP000238479">
    <property type="component" value="Chromosome 2"/>
</dbReference>
<evidence type="ECO:0000313" key="8">
    <source>
        <dbReference type="EMBL" id="PRQ52825.1"/>
    </source>
</evidence>
<sequence>MAVSPMVHAQFVLPLSFFPEWMVEQKNWYMREFDDYFYVEKPDFFIGLVLVELVFQWPLALAILYGMLASKNWYGTTCLVMVTALAGLIGSDKASGKVLTLYYTLGCAVLTILLGLMPPSTTSNNDKAKTKRIGARSEENDLVLRRSIFFFV</sequence>
<protein>
    <submittedName>
        <fullName evidence="8">Putative EXPERA domain-containing protein</fullName>
    </submittedName>
</protein>
<dbReference type="STRING" id="74649.A0A2P6S2C9"/>
<organism evidence="8 9">
    <name type="scientific">Rosa chinensis</name>
    <name type="common">China rose</name>
    <dbReference type="NCBI Taxonomy" id="74649"/>
    <lineage>
        <taxon>Eukaryota</taxon>
        <taxon>Viridiplantae</taxon>
        <taxon>Streptophyta</taxon>
        <taxon>Embryophyta</taxon>
        <taxon>Tracheophyta</taxon>
        <taxon>Spermatophyta</taxon>
        <taxon>Magnoliopsida</taxon>
        <taxon>eudicotyledons</taxon>
        <taxon>Gunneridae</taxon>
        <taxon>Pentapetalae</taxon>
        <taxon>rosids</taxon>
        <taxon>fabids</taxon>
        <taxon>Rosales</taxon>
        <taxon>Rosaceae</taxon>
        <taxon>Rosoideae</taxon>
        <taxon>Rosoideae incertae sedis</taxon>
        <taxon>Rosa</taxon>
    </lineage>
</organism>
<keyword evidence="2 5" id="KW-0812">Transmembrane</keyword>
<evidence type="ECO:0000256" key="5">
    <source>
        <dbReference type="PROSITE-ProRule" id="PRU01087"/>
    </source>
</evidence>
<dbReference type="AlphaFoldDB" id="A0A2P6S2C9"/>
<evidence type="ECO:0000313" key="9">
    <source>
        <dbReference type="Proteomes" id="UP000238479"/>
    </source>
</evidence>
<comment type="subcellular location">
    <subcellularLocation>
        <location evidence="1">Membrane</location>
        <topology evidence="1">Multi-pass membrane protein</topology>
    </subcellularLocation>
</comment>
<feature type="transmembrane region" description="Helical" evidence="6">
    <location>
        <begin position="73"/>
        <end position="91"/>
    </location>
</feature>
<evidence type="ECO:0000256" key="3">
    <source>
        <dbReference type="ARBA" id="ARBA00022989"/>
    </source>
</evidence>
<feature type="transmembrane region" description="Helical" evidence="6">
    <location>
        <begin position="98"/>
        <end position="117"/>
    </location>
</feature>
<dbReference type="Gramene" id="PRQ52825">
    <property type="protein sequence ID" value="PRQ52825"/>
    <property type="gene ID" value="RchiOBHm_Chr2g0159681"/>
</dbReference>
<dbReference type="Pfam" id="PF05241">
    <property type="entry name" value="EBP"/>
    <property type="match status" value="1"/>
</dbReference>
<dbReference type="GO" id="GO:0016020">
    <property type="term" value="C:membrane"/>
    <property type="evidence" value="ECO:0007669"/>
    <property type="project" value="UniProtKB-SubCell"/>
</dbReference>
<keyword evidence="9" id="KW-1185">Reference proteome</keyword>
<name>A0A2P6S2C9_ROSCH</name>
<dbReference type="GO" id="GO:0005783">
    <property type="term" value="C:endoplasmic reticulum"/>
    <property type="evidence" value="ECO:0007669"/>
    <property type="project" value="TreeGrafter"/>
</dbReference>
<dbReference type="PANTHER" id="PTHR31204:SF1">
    <property type="entry name" value="SIGMA INTRACELLULAR RECEPTOR 2"/>
    <property type="match status" value="1"/>
</dbReference>
<keyword evidence="3 5" id="KW-1133">Transmembrane helix</keyword>
<feature type="domain" description="EXPERA" evidence="7">
    <location>
        <begin position="1"/>
        <end position="114"/>
    </location>
</feature>
<dbReference type="PANTHER" id="PTHR31204">
    <property type="entry name" value="SIGMA INTRACELLULAR RECEPTOR 2"/>
    <property type="match status" value="1"/>
</dbReference>
<keyword evidence="4 5" id="KW-0472">Membrane</keyword>
<accession>A0A2P6S2C9</accession>
<dbReference type="InterPro" id="IPR033118">
    <property type="entry name" value="EXPERA"/>
</dbReference>
<feature type="transmembrane region" description="Helical" evidence="6">
    <location>
        <begin position="44"/>
        <end position="67"/>
    </location>
</feature>
<gene>
    <name evidence="8" type="ORF">RchiOBHm_Chr2g0159681</name>
</gene>
<evidence type="ECO:0000256" key="6">
    <source>
        <dbReference type="SAM" id="Phobius"/>
    </source>
</evidence>
<dbReference type="EMBL" id="PDCK01000040">
    <property type="protein sequence ID" value="PRQ52825.1"/>
    <property type="molecule type" value="Genomic_DNA"/>
</dbReference>
<reference evidence="8 9" key="1">
    <citation type="journal article" date="2018" name="Nat. Genet.">
        <title>The Rosa genome provides new insights in the design of modern roses.</title>
        <authorList>
            <person name="Bendahmane M."/>
        </authorList>
    </citation>
    <scope>NUCLEOTIDE SEQUENCE [LARGE SCALE GENOMIC DNA]</scope>
    <source>
        <strain evidence="9">cv. Old Blush</strain>
    </source>
</reference>
<evidence type="ECO:0000256" key="2">
    <source>
        <dbReference type="ARBA" id="ARBA00022692"/>
    </source>
</evidence>
<evidence type="ECO:0000259" key="7">
    <source>
        <dbReference type="PROSITE" id="PS51751"/>
    </source>
</evidence>
<evidence type="ECO:0000256" key="4">
    <source>
        <dbReference type="ARBA" id="ARBA00023136"/>
    </source>
</evidence>
<evidence type="ECO:0000256" key="1">
    <source>
        <dbReference type="ARBA" id="ARBA00004141"/>
    </source>
</evidence>
<comment type="caution">
    <text evidence="8">The sequence shown here is derived from an EMBL/GenBank/DDBJ whole genome shotgun (WGS) entry which is preliminary data.</text>
</comment>